<feature type="domain" description="Helicase ATP-binding" evidence="2">
    <location>
        <begin position="441"/>
        <end position="614"/>
    </location>
</feature>
<dbReference type="Gene3D" id="3.40.50.300">
    <property type="entry name" value="P-loop containing nucleotide triphosphate hydrolases"/>
    <property type="match status" value="1"/>
</dbReference>
<dbReference type="Pfam" id="PF00176">
    <property type="entry name" value="SNF2-rel_dom"/>
    <property type="match status" value="1"/>
</dbReference>
<dbReference type="CDD" id="cd18793">
    <property type="entry name" value="SF2_C_SNF"/>
    <property type="match status" value="1"/>
</dbReference>
<feature type="domain" description="Helicase C-terminal" evidence="3">
    <location>
        <begin position="738"/>
        <end position="890"/>
    </location>
</feature>
<dbReference type="Gene3D" id="3.40.50.10810">
    <property type="entry name" value="Tandem AAA-ATPase domain"/>
    <property type="match status" value="1"/>
</dbReference>
<dbReference type="EMBL" id="SSOB01000049">
    <property type="protein sequence ID" value="THF73782.1"/>
    <property type="molecule type" value="Genomic_DNA"/>
</dbReference>
<dbReference type="GO" id="GO:0016787">
    <property type="term" value="F:hydrolase activity"/>
    <property type="evidence" value="ECO:0007669"/>
    <property type="project" value="UniProtKB-KW"/>
</dbReference>
<proteinExistence type="predicted"/>
<dbReference type="SMART" id="SM00487">
    <property type="entry name" value="DEXDc"/>
    <property type="match status" value="1"/>
</dbReference>
<reference evidence="4 5" key="1">
    <citation type="submission" date="2019-04" db="EMBL/GenBank/DDBJ databases">
        <title>Cohnella sp. nov. isolated from preserved vegetables.</title>
        <authorList>
            <person name="Lin S.-Y."/>
            <person name="Hung M.-H."/>
            <person name="Young C.-C."/>
        </authorList>
    </citation>
    <scope>NUCLEOTIDE SEQUENCE [LARGE SCALE GENOMIC DNA]</scope>
    <source>
        <strain evidence="4 5">CC-MHH1044</strain>
    </source>
</reference>
<dbReference type="GO" id="GO:0005524">
    <property type="term" value="F:ATP binding"/>
    <property type="evidence" value="ECO:0007669"/>
    <property type="project" value="InterPro"/>
</dbReference>
<evidence type="ECO:0000256" key="1">
    <source>
        <dbReference type="ARBA" id="ARBA00022801"/>
    </source>
</evidence>
<evidence type="ECO:0000259" key="2">
    <source>
        <dbReference type="PROSITE" id="PS51192"/>
    </source>
</evidence>
<keyword evidence="4" id="KW-0547">Nucleotide-binding</keyword>
<dbReference type="InterPro" id="IPR022138">
    <property type="entry name" value="DUF3670"/>
</dbReference>
<dbReference type="InterPro" id="IPR049730">
    <property type="entry name" value="SNF2/RAD54-like_C"/>
</dbReference>
<comment type="caution">
    <text evidence="4">The sequence shown here is derived from an EMBL/GenBank/DDBJ whole genome shotgun (WGS) entry which is preliminary data.</text>
</comment>
<dbReference type="GO" id="GO:0004386">
    <property type="term" value="F:helicase activity"/>
    <property type="evidence" value="ECO:0007669"/>
    <property type="project" value="UniProtKB-KW"/>
</dbReference>
<dbReference type="InterPro" id="IPR000330">
    <property type="entry name" value="SNF2_N"/>
</dbReference>
<sequence>MHENAAKKLIAIVQPDGRFELDWQHVWDAAAPAAQAQALQEDIHARCARGDRDLFFSLAYIERPDELAESLRYLIEIASSFVRRLALNPDLEQLRERATAELDEETADRLLGGAPYLHGQSLLDREWLDRAWSRLHDSYAARLSSWEGSVESLLAASRAHVHFAGRIYFHLVENKETEEYPFSFMATYAAEAEGEASGKSRHLPLKNALIEYNDNEIKLLQLLSTVHKAAAGSSLIADLLDSGDIFHPIGLMSDEAYTFLTEVTMYEEAGILCRIPKWWASKSRNVKVSVAIGGTEPAQLGADTLLSFDAGLWLGGEAVSEEELRRLLTEAEGLVFLKGKWVEVNHKRLQEALAAYEKARQTLGREPLTIAEAMRLQLDAAQALDTGSDSAVELEVTHGEWFRELQNKLLHPDTLERAASPGDDFQASLRTYQERGVSWLLYMKKLGLGACLADDMGLGKTIQIIAMLNAVRTQRPERRERSLLIVPASLIGNWMRELDRFAPSLKYNVWHPSENRDMRGGGDDENDAGGAMPDLEAYDLVITTYGMLLKYDWLSRIEWDTLILDEAQAIKNPGTKQTRAVKQVRAAARIAMTGTPVENRLSDLWSLFDFLNRGMLGTAKEFTELSKRMREQPKGYQRLKQVVGPFILRRLKTDKAIISDLPDKIEMKTYAGLTPKQAVLYGKLVQDLQRKLDTAKEGIQRRGLILSSLLKFKQICNHPDQYLGQEVFRAEDSGKFARLKEICETILEKRERVLVFTQFKEMTEPLRAFLEQIFGHKGMVLHGGTPVARRHEIVAEFQNDAYLPFLVLSIKAGGVGLNLTKANHVIHFDRWWNPAVENQATDRAFRIGQQNHVLVHKFVTEGTIEEKIDQIIETKLRLTQDIVPDLQESWITEMDNAQLIELMKLSS</sequence>
<dbReference type="PROSITE" id="PS51194">
    <property type="entry name" value="HELICASE_CTER"/>
    <property type="match status" value="1"/>
</dbReference>
<dbReference type="InterPro" id="IPR038718">
    <property type="entry name" value="SNF2-like_sf"/>
</dbReference>
<gene>
    <name evidence="4" type="ORF">E6C55_27715</name>
</gene>
<dbReference type="InterPro" id="IPR014001">
    <property type="entry name" value="Helicase_ATP-bd"/>
</dbReference>
<protein>
    <submittedName>
        <fullName evidence="4">DEAD/DEAH box helicase</fullName>
    </submittedName>
</protein>
<dbReference type="AlphaFoldDB" id="A0A4V3WDV4"/>
<keyword evidence="5" id="KW-1185">Reference proteome</keyword>
<organism evidence="4 5">
    <name type="scientific">Cohnella fermenti</name>
    <dbReference type="NCBI Taxonomy" id="2565925"/>
    <lineage>
        <taxon>Bacteria</taxon>
        <taxon>Bacillati</taxon>
        <taxon>Bacillota</taxon>
        <taxon>Bacilli</taxon>
        <taxon>Bacillales</taxon>
        <taxon>Paenibacillaceae</taxon>
        <taxon>Cohnella</taxon>
    </lineage>
</organism>
<dbReference type="PROSITE" id="PS51192">
    <property type="entry name" value="HELICASE_ATP_BIND_1"/>
    <property type="match status" value="1"/>
</dbReference>
<dbReference type="SUPFAM" id="SSF52540">
    <property type="entry name" value="P-loop containing nucleoside triphosphate hydrolases"/>
    <property type="match status" value="2"/>
</dbReference>
<evidence type="ECO:0000313" key="5">
    <source>
        <dbReference type="Proteomes" id="UP000310636"/>
    </source>
</evidence>
<evidence type="ECO:0000259" key="3">
    <source>
        <dbReference type="PROSITE" id="PS51194"/>
    </source>
</evidence>
<dbReference type="SMART" id="SM00490">
    <property type="entry name" value="HELICc"/>
    <property type="match status" value="1"/>
</dbReference>
<dbReference type="Proteomes" id="UP000310636">
    <property type="component" value="Unassembled WGS sequence"/>
</dbReference>
<accession>A0A4V3WDV4</accession>
<dbReference type="Pfam" id="PF00271">
    <property type="entry name" value="Helicase_C"/>
    <property type="match status" value="1"/>
</dbReference>
<evidence type="ECO:0000313" key="4">
    <source>
        <dbReference type="EMBL" id="THF73782.1"/>
    </source>
</evidence>
<keyword evidence="4" id="KW-0347">Helicase</keyword>
<keyword evidence="4" id="KW-0067">ATP-binding</keyword>
<dbReference type="Pfam" id="PF12419">
    <property type="entry name" value="DUF3670"/>
    <property type="match status" value="1"/>
</dbReference>
<dbReference type="PANTHER" id="PTHR10799">
    <property type="entry name" value="SNF2/RAD54 HELICASE FAMILY"/>
    <property type="match status" value="1"/>
</dbReference>
<keyword evidence="1" id="KW-0378">Hydrolase</keyword>
<dbReference type="OrthoDB" id="9760715at2"/>
<name>A0A4V3WDV4_9BACL</name>
<dbReference type="RefSeq" id="WP_136373082.1">
    <property type="nucleotide sequence ID" value="NZ_SSOB01000049.1"/>
</dbReference>
<dbReference type="InterPro" id="IPR027417">
    <property type="entry name" value="P-loop_NTPase"/>
</dbReference>
<dbReference type="InterPro" id="IPR001650">
    <property type="entry name" value="Helicase_C-like"/>
</dbReference>